<dbReference type="EMBL" id="JAUSQU010000001">
    <property type="protein sequence ID" value="MDP9846521.1"/>
    <property type="molecule type" value="Genomic_DNA"/>
</dbReference>
<evidence type="ECO:0000313" key="4">
    <source>
        <dbReference type="EMBL" id="MDP9846521.1"/>
    </source>
</evidence>
<gene>
    <name evidence="4" type="ORF">J2853_005732</name>
</gene>
<dbReference type="PANTHER" id="PTHR44591">
    <property type="entry name" value="STRESS RESPONSE REGULATOR PROTEIN 1"/>
    <property type="match status" value="1"/>
</dbReference>
<dbReference type="CDD" id="cd00156">
    <property type="entry name" value="REC"/>
    <property type="match status" value="1"/>
</dbReference>
<proteinExistence type="predicted"/>
<organism evidence="4 5">
    <name type="scientific">Streptosporangium lutulentum</name>
    <dbReference type="NCBI Taxonomy" id="1461250"/>
    <lineage>
        <taxon>Bacteria</taxon>
        <taxon>Bacillati</taxon>
        <taxon>Actinomycetota</taxon>
        <taxon>Actinomycetes</taxon>
        <taxon>Streptosporangiales</taxon>
        <taxon>Streptosporangiaceae</taxon>
        <taxon>Streptosporangium</taxon>
    </lineage>
</organism>
<evidence type="ECO:0000256" key="1">
    <source>
        <dbReference type="ARBA" id="ARBA00022553"/>
    </source>
</evidence>
<dbReference type="Proteomes" id="UP001225356">
    <property type="component" value="Unassembled WGS sequence"/>
</dbReference>
<reference evidence="4 5" key="1">
    <citation type="submission" date="2023-07" db="EMBL/GenBank/DDBJ databases">
        <title>Sequencing the genomes of 1000 actinobacteria strains.</title>
        <authorList>
            <person name="Klenk H.-P."/>
        </authorList>
    </citation>
    <scope>NUCLEOTIDE SEQUENCE [LARGE SCALE GENOMIC DNA]</scope>
    <source>
        <strain evidence="4 5">DSM 46740</strain>
    </source>
</reference>
<evidence type="ECO:0000259" key="3">
    <source>
        <dbReference type="PROSITE" id="PS50110"/>
    </source>
</evidence>
<dbReference type="Pfam" id="PF00072">
    <property type="entry name" value="Response_reg"/>
    <property type="match status" value="1"/>
</dbReference>
<dbReference type="PROSITE" id="PS50110">
    <property type="entry name" value="RESPONSE_REGULATORY"/>
    <property type="match status" value="1"/>
</dbReference>
<dbReference type="PANTHER" id="PTHR44591:SF3">
    <property type="entry name" value="RESPONSE REGULATORY DOMAIN-CONTAINING PROTEIN"/>
    <property type="match status" value="1"/>
</dbReference>
<name>A0ABT9QIE6_9ACTN</name>
<dbReference type="SMART" id="SM00448">
    <property type="entry name" value="REC"/>
    <property type="match status" value="1"/>
</dbReference>
<evidence type="ECO:0000256" key="2">
    <source>
        <dbReference type="PROSITE-ProRule" id="PRU00169"/>
    </source>
</evidence>
<comment type="caution">
    <text evidence="4">The sequence shown here is derived from an EMBL/GenBank/DDBJ whole genome shotgun (WGS) entry which is preliminary data.</text>
</comment>
<dbReference type="SUPFAM" id="SSF52172">
    <property type="entry name" value="CheY-like"/>
    <property type="match status" value="1"/>
</dbReference>
<keyword evidence="5" id="KW-1185">Reference proteome</keyword>
<dbReference type="InterPro" id="IPR050595">
    <property type="entry name" value="Bact_response_regulator"/>
</dbReference>
<dbReference type="InterPro" id="IPR001789">
    <property type="entry name" value="Sig_transdc_resp-reg_receiver"/>
</dbReference>
<feature type="modified residue" description="4-aspartylphosphate" evidence="2">
    <location>
        <position position="54"/>
    </location>
</feature>
<dbReference type="InterPro" id="IPR011006">
    <property type="entry name" value="CheY-like_superfamily"/>
</dbReference>
<protein>
    <submittedName>
        <fullName evidence="4">CheY-like chemotaxis protein</fullName>
    </submittedName>
</protein>
<keyword evidence="1 2" id="KW-0597">Phosphoprotein</keyword>
<feature type="domain" description="Response regulatory" evidence="3">
    <location>
        <begin position="4"/>
        <end position="121"/>
    </location>
</feature>
<sequence length="135" mass="14143">MALRCLIVDDNDRFLEVARGLLEREGIVVVGVASTCADALRRAGELRPDVTLVDIGLGEESGFDLARQLARAGCEERSRVILISAYAEKDFVDMIAASPAVAFLPKSCLSGRAISEILGAAGAGSLPADGPSAQR</sequence>
<evidence type="ECO:0000313" key="5">
    <source>
        <dbReference type="Proteomes" id="UP001225356"/>
    </source>
</evidence>
<dbReference type="Gene3D" id="3.40.50.2300">
    <property type="match status" value="1"/>
</dbReference>
<dbReference type="RefSeq" id="WP_307563066.1">
    <property type="nucleotide sequence ID" value="NZ_JAUSQU010000001.1"/>
</dbReference>
<accession>A0ABT9QIE6</accession>